<evidence type="ECO:0000256" key="1">
    <source>
        <dbReference type="ARBA" id="ARBA00004651"/>
    </source>
</evidence>
<dbReference type="Pfam" id="PF01943">
    <property type="entry name" value="Polysacc_synt"/>
    <property type="match status" value="1"/>
</dbReference>
<dbReference type="GO" id="GO:0005886">
    <property type="term" value="C:plasma membrane"/>
    <property type="evidence" value="ECO:0007669"/>
    <property type="project" value="UniProtKB-SubCell"/>
</dbReference>
<evidence type="ECO:0000256" key="5">
    <source>
        <dbReference type="ARBA" id="ARBA00023136"/>
    </source>
</evidence>
<evidence type="ECO:0000313" key="7">
    <source>
        <dbReference type="EMBL" id="CED71302.1"/>
    </source>
</evidence>
<gene>
    <name evidence="7" type="ORF">AWOD_I_1218</name>
</gene>
<feature type="transmembrane region" description="Helical" evidence="6">
    <location>
        <begin position="84"/>
        <end position="107"/>
    </location>
</feature>
<dbReference type="EMBL" id="LN554846">
    <property type="protein sequence ID" value="CED71302.1"/>
    <property type="molecule type" value="Genomic_DNA"/>
</dbReference>
<keyword evidence="8" id="KW-1185">Reference proteome</keyword>
<keyword evidence="5 6" id="KW-0472">Membrane</keyword>
<feature type="transmembrane region" description="Helical" evidence="6">
    <location>
        <begin position="354"/>
        <end position="371"/>
    </location>
</feature>
<dbReference type="PANTHER" id="PTHR30250">
    <property type="entry name" value="PST FAMILY PREDICTED COLANIC ACID TRANSPORTER"/>
    <property type="match status" value="1"/>
</dbReference>
<feature type="transmembrane region" description="Helical" evidence="6">
    <location>
        <begin position="410"/>
        <end position="429"/>
    </location>
</feature>
<feature type="transmembrane region" description="Helical" evidence="6">
    <location>
        <begin position="113"/>
        <end position="133"/>
    </location>
</feature>
<dbReference type="STRING" id="80852.AWOD_I_1218"/>
<feature type="transmembrane region" description="Helical" evidence="6">
    <location>
        <begin position="315"/>
        <end position="333"/>
    </location>
</feature>
<feature type="transmembrane region" description="Helical" evidence="6">
    <location>
        <begin position="288"/>
        <end position="309"/>
    </location>
</feature>
<keyword evidence="4 6" id="KW-1133">Transmembrane helix</keyword>
<accession>A0A090ILS5</accession>
<dbReference type="PANTHER" id="PTHR30250:SF11">
    <property type="entry name" value="O-ANTIGEN TRANSPORTER-RELATED"/>
    <property type="match status" value="1"/>
</dbReference>
<sequence length="476" mass="51795">MNLLKQSAYYAIGIVMMKGISLVMLPYITHQMSLEEYGSLEALILLADIGTILFGFGIVDAMYRYVGTSEGEEKRKLISNCFTLSVLVCLLGGVVIAVSLSSLLTVLPVEFKAYQILLLLIPTMLDGVISIPLTLLRMNSMAKRFCILSVGKGVLQALMTFVLLESGFGIDGVLISGAVSSVGLLLCLLTYQWKEMGKFGHLMHSKQLLRFGVPVLVGGASIYMITGLDRWFLASFVGVEELAVYAVSAKFALILGLILQPYAMWWFPNRISILQQHNGKRNCADKGLLGVNLGIIFGTMMILIVPGLMRLILPESYQMAGTIVVALLAIGMIKNAGDYLNLGCYSGESSYSQMWIQGICAITAAGGYFIAVPTFGLWGAAGILALAYALRLILLYKVSQTMEYLPYRHIRWVACIGVGISAIALSQFLSQLLTGVPELVIGLFLSVIALLFFIKCADIPIPQTILAKFGKNHSHV</sequence>
<dbReference type="Proteomes" id="UP000032427">
    <property type="component" value="Chromosome 1"/>
</dbReference>
<feature type="transmembrane region" description="Helical" evidence="6">
    <location>
        <begin position="170"/>
        <end position="191"/>
    </location>
</feature>
<comment type="subcellular location">
    <subcellularLocation>
        <location evidence="1">Cell membrane</location>
        <topology evidence="1">Multi-pass membrane protein</topology>
    </subcellularLocation>
</comment>
<evidence type="ECO:0000256" key="2">
    <source>
        <dbReference type="ARBA" id="ARBA00022475"/>
    </source>
</evidence>
<dbReference type="HOGENOM" id="CLU_043133_0_0_6"/>
<evidence type="ECO:0000313" key="8">
    <source>
        <dbReference type="Proteomes" id="UP000032427"/>
    </source>
</evidence>
<protein>
    <submittedName>
        <fullName evidence="7">Polysaccharide biosynthesis protein</fullName>
    </submittedName>
</protein>
<evidence type="ECO:0000256" key="6">
    <source>
        <dbReference type="SAM" id="Phobius"/>
    </source>
</evidence>
<evidence type="ECO:0000256" key="3">
    <source>
        <dbReference type="ARBA" id="ARBA00022692"/>
    </source>
</evidence>
<dbReference type="GeneID" id="28540781"/>
<evidence type="ECO:0000256" key="4">
    <source>
        <dbReference type="ARBA" id="ARBA00022989"/>
    </source>
</evidence>
<keyword evidence="3 6" id="KW-0812">Transmembrane</keyword>
<keyword evidence="2" id="KW-1003">Cell membrane</keyword>
<dbReference type="AlphaFoldDB" id="A0A090ILS5"/>
<feature type="transmembrane region" description="Helical" evidence="6">
    <location>
        <begin position="245"/>
        <end position="267"/>
    </location>
</feature>
<feature type="transmembrane region" description="Helical" evidence="6">
    <location>
        <begin position="377"/>
        <end position="398"/>
    </location>
</feature>
<dbReference type="KEGG" id="awd:AWOD_I_1218"/>
<dbReference type="InterPro" id="IPR050833">
    <property type="entry name" value="Poly_Biosynth_Transport"/>
</dbReference>
<feature type="transmembrane region" description="Helical" evidence="6">
    <location>
        <begin position="435"/>
        <end position="454"/>
    </location>
</feature>
<feature type="transmembrane region" description="Helical" evidence="6">
    <location>
        <begin position="7"/>
        <end position="28"/>
    </location>
</feature>
<reference evidence="8" key="1">
    <citation type="submission" date="2014-09" db="EMBL/GenBank/DDBJ databases">
        <authorList>
            <person name="Hjerde E."/>
        </authorList>
    </citation>
    <scope>NUCLEOTIDE SEQUENCE [LARGE SCALE GENOMIC DNA]</scope>
    <source>
        <strain evidence="8">06/09/139</strain>
    </source>
</reference>
<proteinExistence type="predicted"/>
<feature type="transmembrane region" description="Helical" evidence="6">
    <location>
        <begin position="145"/>
        <end position="164"/>
    </location>
</feature>
<dbReference type="PATRIC" id="fig|80852.17.peg.1251"/>
<dbReference type="InterPro" id="IPR002797">
    <property type="entry name" value="Polysacc_synth"/>
</dbReference>
<feature type="transmembrane region" description="Helical" evidence="6">
    <location>
        <begin position="211"/>
        <end position="233"/>
    </location>
</feature>
<name>A0A090ILS5_9GAMM</name>
<feature type="transmembrane region" description="Helical" evidence="6">
    <location>
        <begin position="40"/>
        <end position="63"/>
    </location>
</feature>
<organism evidence="7 8">
    <name type="scientific">Aliivibrio wodanis</name>
    <dbReference type="NCBI Taxonomy" id="80852"/>
    <lineage>
        <taxon>Bacteria</taxon>
        <taxon>Pseudomonadati</taxon>
        <taxon>Pseudomonadota</taxon>
        <taxon>Gammaproteobacteria</taxon>
        <taxon>Vibrionales</taxon>
        <taxon>Vibrionaceae</taxon>
        <taxon>Aliivibrio</taxon>
    </lineage>
</organism>
<dbReference type="OrthoDB" id="9815248at2"/>